<accession>A0ABV2WPG7</accession>
<protein>
    <submittedName>
        <fullName evidence="3">DUF4307 domain-containing protein</fullName>
    </submittedName>
</protein>
<dbReference type="EMBL" id="JBEYBF010000007">
    <property type="protein sequence ID" value="MEU1952778.1"/>
    <property type="molecule type" value="Genomic_DNA"/>
</dbReference>
<evidence type="ECO:0000256" key="2">
    <source>
        <dbReference type="SAM" id="Phobius"/>
    </source>
</evidence>
<keyword evidence="2" id="KW-0812">Transmembrane</keyword>
<dbReference type="GeneID" id="96246269"/>
<feature type="transmembrane region" description="Helical" evidence="2">
    <location>
        <begin position="47"/>
        <end position="68"/>
    </location>
</feature>
<gene>
    <name evidence="3" type="ORF">ABZ510_13015</name>
</gene>
<name>A0ABV2WPG7_9NOCA</name>
<keyword evidence="4" id="KW-1185">Reference proteome</keyword>
<keyword evidence="2" id="KW-1133">Transmembrane helix</keyword>
<proteinExistence type="predicted"/>
<feature type="region of interest" description="Disordered" evidence="1">
    <location>
        <begin position="1"/>
        <end position="38"/>
    </location>
</feature>
<evidence type="ECO:0000313" key="4">
    <source>
        <dbReference type="Proteomes" id="UP001550628"/>
    </source>
</evidence>
<comment type="caution">
    <text evidence="3">The sequence shown here is derived from an EMBL/GenBank/DDBJ whole genome shotgun (WGS) entry which is preliminary data.</text>
</comment>
<dbReference type="InterPro" id="IPR025443">
    <property type="entry name" value="DUF4307"/>
</dbReference>
<evidence type="ECO:0000256" key="1">
    <source>
        <dbReference type="SAM" id="MobiDB-lite"/>
    </source>
</evidence>
<evidence type="ECO:0000313" key="3">
    <source>
        <dbReference type="EMBL" id="MEU1952778.1"/>
    </source>
</evidence>
<dbReference type="RefSeq" id="WP_030522182.1">
    <property type="nucleotide sequence ID" value="NZ_JBEXYG010000006.1"/>
</dbReference>
<dbReference type="Pfam" id="PF14155">
    <property type="entry name" value="DUF4307"/>
    <property type="match status" value="1"/>
</dbReference>
<feature type="compositionally biased region" description="Basic and acidic residues" evidence="1">
    <location>
        <begin position="26"/>
        <end position="38"/>
    </location>
</feature>
<sequence length="167" mass="17882">MTDPTPEPGRPDSPGSAAAASPDAADSARDRNADRYGRRTARPDRRLIGVVLTAVVLLAGVGVAYLGWAKFGPKDIESEELGYTVLDDSSVEVQIRLTRADPSKPVVCLVRAMSRDLTEVGRREVLVQPTAGEKTVRLSTVVEASERPASAAIYTCTDKVPGYLKTE</sequence>
<feature type="compositionally biased region" description="Low complexity" evidence="1">
    <location>
        <begin position="12"/>
        <end position="25"/>
    </location>
</feature>
<keyword evidence="2" id="KW-0472">Membrane</keyword>
<organism evidence="3 4">
    <name type="scientific">Nocardia rhamnosiphila</name>
    <dbReference type="NCBI Taxonomy" id="426716"/>
    <lineage>
        <taxon>Bacteria</taxon>
        <taxon>Bacillati</taxon>
        <taxon>Actinomycetota</taxon>
        <taxon>Actinomycetes</taxon>
        <taxon>Mycobacteriales</taxon>
        <taxon>Nocardiaceae</taxon>
        <taxon>Nocardia</taxon>
    </lineage>
</organism>
<reference evidence="3 4" key="1">
    <citation type="submission" date="2024-06" db="EMBL/GenBank/DDBJ databases">
        <title>The Natural Products Discovery Center: Release of the First 8490 Sequenced Strains for Exploring Actinobacteria Biosynthetic Diversity.</title>
        <authorList>
            <person name="Kalkreuter E."/>
            <person name="Kautsar S.A."/>
            <person name="Yang D."/>
            <person name="Bader C.D."/>
            <person name="Teijaro C.N."/>
            <person name="Fluegel L."/>
            <person name="Davis C.M."/>
            <person name="Simpson J.R."/>
            <person name="Lauterbach L."/>
            <person name="Steele A.D."/>
            <person name="Gui C."/>
            <person name="Meng S."/>
            <person name="Li G."/>
            <person name="Viehrig K."/>
            <person name="Ye F."/>
            <person name="Su P."/>
            <person name="Kiefer A.F."/>
            <person name="Nichols A."/>
            <person name="Cepeda A.J."/>
            <person name="Yan W."/>
            <person name="Fan B."/>
            <person name="Jiang Y."/>
            <person name="Adhikari A."/>
            <person name="Zheng C.-J."/>
            <person name="Schuster L."/>
            <person name="Cowan T.M."/>
            <person name="Smanski M.J."/>
            <person name="Chevrette M.G."/>
            <person name="De Carvalho L.P.S."/>
            <person name="Shen B."/>
        </authorList>
    </citation>
    <scope>NUCLEOTIDE SEQUENCE [LARGE SCALE GENOMIC DNA]</scope>
    <source>
        <strain evidence="3 4">NPDC019708</strain>
    </source>
</reference>
<dbReference type="Proteomes" id="UP001550628">
    <property type="component" value="Unassembled WGS sequence"/>
</dbReference>